<name>A0A1G2FYR2_9BACT</name>
<accession>A0A1G2FYR2</accession>
<reference evidence="1 2" key="1">
    <citation type="journal article" date="2016" name="Nat. Commun.">
        <title>Thousands of microbial genomes shed light on interconnected biogeochemical processes in an aquifer system.</title>
        <authorList>
            <person name="Anantharaman K."/>
            <person name="Brown C.T."/>
            <person name="Hug L.A."/>
            <person name="Sharon I."/>
            <person name="Castelle C.J."/>
            <person name="Probst A.J."/>
            <person name="Thomas B.C."/>
            <person name="Singh A."/>
            <person name="Wilkins M.J."/>
            <person name="Karaoz U."/>
            <person name="Brodie E.L."/>
            <person name="Williams K.H."/>
            <person name="Hubbard S.S."/>
            <person name="Banfield J.F."/>
        </authorList>
    </citation>
    <scope>NUCLEOTIDE SEQUENCE [LARGE SCALE GENOMIC DNA]</scope>
</reference>
<sequence>MSEKDFKKLLGSRILGEANDLKRTIESLASELGMDAGKMQAVIRGEASVEEARAIIAVRGCEIPRRCL</sequence>
<dbReference type="Proteomes" id="UP000176700">
    <property type="component" value="Unassembled WGS sequence"/>
</dbReference>
<organism evidence="1 2">
    <name type="scientific">Candidatus Ryanbacteria bacterium RIFCSPHIGHO2_01_45_13</name>
    <dbReference type="NCBI Taxonomy" id="1802112"/>
    <lineage>
        <taxon>Bacteria</taxon>
        <taxon>Candidatus Ryaniibacteriota</taxon>
    </lineage>
</organism>
<dbReference type="EMBL" id="MHNI01000014">
    <property type="protein sequence ID" value="OGZ42711.1"/>
    <property type="molecule type" value="Genomic_DNA"/>
</dbReference>
<protein>
    <submittedName>
        <fullName evidence="1">Uncharacterized protein</fullName>
    </submittedName>
</protein>
<evidence type="ECO:0000313" key="1">
    <source>
        <dbReference type="EMBL" id="OGZ42711.1"/>
    </source>
</evidence>
<proteinExistence type="predicted"/>
<evidence type="ECO:0000313" key="2">
    <source>
        <dbReference type="Proteomes" id="UP000176700"/>
    </source>
</evidence>
<gene>
    <name evidence="1" type="ORF">A2W41_03145</name>
</gene>
<dbReference type="AlphaFoldDB" id="A0A1G2FYR2"/>
<comment type="caution">
    <text evidence="1">The sequence shown here is derived from an EMBL/GenBank/DDBJ whole genome shotgun (WGS) entry which is preliminary data.</text>
</comment>